<dbReference type="OrthoDB" id="8117402at2759"/>
<evidence type="ECO:0000256" key="7">
    <source>
        <dbReference type="PROSITE-ProRule" id="PRU00042"/>
    </source>
</evidence>
<evidence type="ECO:0000259" key="9">
    <source>
        <dbReference type="PROSITE" id="PS50157"/>
    </source>
</evidence>
<feature type="compositionally biased region" description="Basic and acidic residues" evidence="8">
    <location>
        <begin position="186"/>
        <end position="195"/>
    </location>
</feature>
<evidence type="ECO:0000256" key="3">
    <source>
        <dbReference type="ARBA" id="ARBA00022737"/>
    </source>
</evidence>
<dbReference type="InterPro" id="IPR050888">
    <property type="entry name" value="ZnF_C2H2-type_TF"/>
</dbReference>
<comment type="caution">
    <text evidence="10">The sequence shown here is derived from an EMBL/GenBank/DDBJ whole genome shotgun (WGS) entry which is preliminary data.</text>
</comment>
<organism evidence="10 11">
    <name type="scientific">Polypedilum vanderplanki</name>
    <name type="common">Sleeping chironomid midge</name>
    <dbReference type="NCBI Taxonomy" id="319348"/>
    <lineage>
        <taxon>Eukaryota</taxon>
        <taxon>Metazoa</taxon>
        <taxon>Ecdysozoa</taxon>
        <taxon>Arthropoda</taxon>
        <taxon>Hexapoda</taxon>
        <taxon>Insecta</taxon>
        <taxon>Pterygota</taxon>
        <taxon>Neoptera</taxon>
        <taxon>Endopterygota</taxon>
        <taxon>Diptera</taxon>
        <taxon>Nematocera</taxon>
        <taxon>Chironomoidea</taxon>
        <taxon>Chironomidae</taxon>
        <taxon>Chironominae</taxon>
        <taxon>Polypedilum</taxon>
        <taxon>Polypedilum</taxon>
    </lineage>
</organism>
<keyword evidence="11" id="KW-1185">Reference proteome</keyword>
<feature type="domain" description="C2H2-type" evidence="9">
    <location>
        <begin position="550"/>
        <end position="578"/>
    </location>
</feature>
<feature type="compositionally biased region" description="Basic residues" evidence="8">
    <location>
        <begin position="204"/>
        <end position="215"/>
    </location>
</feature>
<name>A0A9J6BBJ0_POLVA</name>
<proteinExistence type="predicted"/>
<feature type="domain" description="C2H2-type" evidence="9">
    <location>
        <begin position="608"/>
        <end position="638"/>
    </location>
</feature>
<evidence type="ECO:0000313" key="10">
    <source>
        <dbReference type="EMBL" id="KAG5667066.1"/>
    </source>
</evidence>
<keyword evidence="6" id="KW-0539">Nucleus</keyword>
<dbReference type="Proteomes" id="UP001107558">
    <property type="component" value="Chromosome 4"/>
</dbReference>
<dbReference type="GO" id="GO:0005634">
    <property type="term" value="C:nucleus"/>
    <property type="evidence" value="ECO:0007669"/>
    <property type="project" value="UniProtKB-SubCell"/>
</dbReference>
<evidence type="ECO:0000256" key="6">
    <source>
        <dbReference type="ARBA" id="ARBA00023242"/>
    </source>
</evidence>
<evidence type="ECO:0000256" key="5">
    <source>
        <dbReference type="ARBA" id="ARBA00022833"/>
    </source>
</evidence>
<dbReference type="GO" id="GO:0008270">
    <property type="term" value="F:zinc ion binding"/>
    <property type="evidence" value="ECO:0007669"/>
    <property type="project" value="UniProtKB-KW"/>
</dbReference>
<feature type="domain" description="C2H2-type" evidence="9">
    <location>
        <begin position="401"/>
        <end position="429"/>
    </location>
</feature>
<protein>
    <recommendedName>
        <fullName evidence="9">C2H2-type domain-containing protein</fullName>
    </recommendedName>
</protein>
<evidence type="ECO:0000313" key="11">
    <source>
        <dbReference type="Proteomes" id="UP001107558"/>
    </source>
</evidence>
<keyword evidence="4 7" id="KW-0863">Zinc-finger</keyword>
<dbReference type="AlphaFoldDB" id="A0A9J6BBJ0"/>
<dbReference type="SUPFAM" id="SSF57667">
    <property type="entry name" value="beta-beta-alpha zinc fingers"/>
    <property type="match status" value="3"/>
</dbReference>
<dbReference type="InterPro" id="IPR036236">
    <property type="entry name" value="Znf_C2H2_sf"/>
</dbReference>
<evidence type="ECO:0000256" key="4">
    <source>
        <dbReference type="ARBA" id="ARBA00022771"/>
    </source>
</evidence>
<dbReference type="Gene3D" id="3.40.1800.20">
    <property type="match status" value="1"/>
</dbReference>
<feature type="compositionally biased region" description="Basic and acidic residues" evidence="8">
    <location>
        <begin position="156"/>
        <end position="178"/>
    </location>
</feature>
<keyword evidence="2" id="KW-0479">Metal-binding</keyword>
<dbReference type="EMBL" id="JADBJN010000004">
    <property type="protein sequence ID" value="KAG5667066.1"/>
    <property type="molecule type" value="Genomic_DNA"/>
</dbReference>
<dbReference type="PROSITE" id="PS50157">
    <property type="entry name" value="ZINC_FINGER_C2H2_2"/>
    <property type="match status" value="5"/>
</dbReference>
<dbReference type="Gene3D" id="3.30.160.60">
    <property type="entry name" value="Classic Zinc Finger"/>
    <property type="match status" value="5"/>
</dbReference>
<feature type="region of interest" description="Disordered" evidence="8">
    <location>
        <begin position="151"/>
        <end position="236"/>
    </location>
</feature>
<dbReference type="PANTHER" id="PTHR24406">
    <property type="entry name" value="TRANSCRIPTIONAL REPRESSOR CTCFL-RELATED"/>
    <property type="match status" value="1"/>
</dbReference>
<evidence type="ECO:0000256" key="8">
    <source>
        <dbReference type="SAM" id="MobiDB-lite"/>
    </source>
</evidence>
<evidence type="ECO:0000256" key="2">
    <source>
        <dbReference type="ARBA" id="ARBA00022723"/>
    </source>
</evidence>
<dbReference type="InterPro" id="IPR013087">
    <property type="entry name" value="Znf_C2H2_type"/>
</dbReference>
<keyword evidence="3" id="KW-0677">Repeat</keyword>
<dbReference type="SMART" id="SM00355">
    <property type="entry name" value="ZnF_C2H2"/>
    <property type="match status" value="11"/>
</dbReference>
<dbReference type="Pfam" id="PF00096">
    <property type="entry name" value="zf-C2H2"/>
    <property type="match status" value="2"/>
</dbReference>
<gene>
    <name evidence="10" type="ORF">PVAND_015066</name>
</gene>
<reference evidence="10" key="1">
    <citation type="submission" date="2021-03" db="EMBL/GenBank/DDBJ databases">
        <title>Chromosome level genome of the anhydrobiotic midge Polypedilum vanderplanki.</title>
        <authorList>
            <person name="Yoshida Y."/>
            <person name="Kikawada T."/>
            <person name="Gusev O."/>
        </authorList>
    </citation>
    <scope>NUCLEOTIDE SEQUENCE</scope>
    <source>
        <strain evidence="10">NIAS01</strain>
        <tissue evidence="10">Whole body or cell culture</tissue>
    </source>
</reference>
<evidence type="ECO:0000256" key="1">
    <source>
        <dbReference type="ARBA" id="ARBA00004123"/>
    </source>
</evidence>
<feature type="domain" description="C2H2-type" evidence="9">
    <location>
        <begin position="579"/>
        <end position="607"/>
    </location>
</feature>
<keyword evidence="5" id="KW-0862">Zinc</keyword>
<sequence>MAECILCLTKVTKTKSIKLSEKINESMTLSEAIREHLTCGTVILSQKPPAQQFSCSSCFNSFKSFYDFLTKITNKHPQSSPVKAENSDKSSLTIVNINEPQIEFQDLNSNVKIETEVTYDDVDAESEVSEQFAGDMNRFDDSDFEWSMDEDFDAETEQKTESKKEQKEPEEAPVQKRETRGRKRKQVSDVDENSKEIVGNEAKKTKRTRKTRKNEKKSEELDTSLVKSETEGNENQPKVIKNENSEKHIEFNTGPVLKKARSKSGYIRYLKHSQITQEIIDSGLKYIVIAGIEYKVPKVKEGQKLREEADLLEKLEKRLQRDPNRRLHPSLDPEGEEKIRRFMDIKCYICAATFDSFFRLNKHFKLFHPNNRAYLTCCGKNFNRRFELLNHIEYHDKSVIYKCEECNKIYKNKSCLRAHRKQQHEQPKTGEMCAICGGLFSSNGALKAHMLMHIVSDRTFECYICKKGKTYKNEHLLRKHMNTRHNFVKPDNMTVCHICSSTFRESHLAKHMSTVHSDEDRVKVQCKICGFWLLEKTMRTHLAKHNDQGVTCGECGKFLKSKYSLKGHMKQAHSDDYKFICKYCQKGFHKENKMIEHVAVKHTRDFPFKCRVLSCQKGFRAEANWRIHERKAHPEEYEAFFKPFYKRNPNELIGEGF</sequence>
<accession>A0A9J6BBJ0</accession>
<comment type="subcellular location">
    <subcellularLocation>
        <location evidence="1">Nucleus</location>
    </subcellularLocation>
</comment>
<feature type="domain" description="C2H2-type" evidence="9">
    <location>
        <begin position="345"/>
        <end position="373"/>
    </location>
</feature>
<dbReference type="PROSITE" id="PS00028">
    <property type="entry name" value="ZINC_FINGER_C2H2_1"/>
    <property type="match status" value="6"/>
</dbReference>